<reference evidence="1" key="1">
    <citation type="journal article" date="2015" name="Nature">
        <title>Complex archaea that bridge the gap between prokaryotes and eukaryotes.</title>
        <authorList>
            <person name="Spang A."/>
            <person name="Saw J.H."/>
            <person name="Jorgensen S.L."/>
            <person name="Zaremba-Niedzwiedzka K."/>
            <person name="Martijn J."/>
            <person name="Lind A.E."/>
            <person name="van Eijk R."/>
            <person name="Schleper C."/>
            <person name="Guy L."/>
            <person name="Ettema T.J."/>
        </authorList>
    </citation>
    <scope>NUCLEOTIDE SEQUENCE</scope>
</reference>
<feature type="non-terminal residue" evidence="1">
    <location>
        <position position="1"/>
    </location>
</feature>
<proteinExistence type="predicted"/>
<sequence length="126" mass="14230">PHYLFFRDHHLCAIEAPSTIAEVALFGISTIYPKGRYADVFTVAKRDIEVGRKLDGIGGYDCYGLVERADIVQKEDLLPMGLAEYATALTKIKKDTPITYDMVDVADNEAFKLRKEQEKFSLPKML</sequence>
<evidence type="ECO:0008006" key="2">
    <source>
        <dbReference type="Google" id="ProtNLM"/>
    </source>
</evidence>
<protein>
    <recommendedName>
        <fullName evidence="2">SAF domain-containing protein</fullName>
    </recommendedName>
</protein>
<evidence type="ECO:0000313" key="1">
    <source>
        <dbReference type="EMBL" id="KKK62540.1"/>
    </source>
</evidence>
<name>A0A0F8XMZ7_9ZZZZ</name>
<dbReference type="PANTHER" id="PTHR37850:SF1">
    <property type="entry name" value="SAF DOMAIN PROTEIN"/>
    <property type="match status" value="1"/>
</dbReference>
<organism evidence="1">
    <name type="scientific">marine sediment metagenome</name>
    <dbReference type="NCBI Taxonomy" id="412755"/>
    <lineage>
        <taxon>unclassified sequences</taxon>
        <taxon>metagenomes</taxon>
        <taxon>ecological metagenomes</taxon>
    </lineage>
</organism>
<gene>
    <name evidence="1" type="ORF">LCGC14_3003320</name>
</gene>
<dbReference type="CDD" id="cd11616">
    <property type="entry name" value="SAF_DH_OX_like"/>
    <property type="match status" value="1"/>
</dbReference>
<dbReference type="EMBL" id="LAZR01061945">
    <property type="protein sequence ID" value="KKK62540.1"/>
    <property type="molecule type" value="Genomic_DNA"/>
</dbReference>
<dbReference type="PANTHER" id="PTHR37850">
    <property type="entry name" value="STRU PROTEIN"/>
    <property type="match status" value="1"/>
</dbReference>
<accession>A0A0F8XMZ7</accession>
<dbReference type="AlphaFoldDB" id="A0A0F8XMZ7"/>
<comment type="caution">
    <text evidence="1">The sequence shown here is derived from an EMBL/GenBank/DDBJ whole genome shotgun (WGS) entry which is preliminary data.</text>
</comment>